<proteinExistence type="predicted"/>
<reference evidence="1 2" key="1">
    <citation type="submission" date="2021-06" db="EMBL/GenBank/DDBJ databases">
        <title>New haloarchaea isolates fom saline soil.</title>
        <authorList>
            <person name="Duran-Viseras A."/>
            <person name="Sanchez-Porro C.S."/>
            <person name="Ventosa A."/>
        </authorList>
    </citation>
    <scope>NUCLEOTIDE SEQUENCE [LARGE SCALE GENOMIC DNA]</scope>
    <source>
        <strain evidence="1 2">JCM 183640</strain>
    </source>
</reference>
<evidence type="ECO:0000313" key="1">
    <source>
        <dbReference type="EMBL" id="MBV0923878.1"/>
    </source>
</evidence>
<dbReference type="RefSeq" id="WP_162316977.1">
    <property type="nucleotide sequence ID" value="NZ_JAHQXF010000001.1"/>
</dbReference>
<gene>
    <name evidence="1" type="ORF">KTS45_06645</name>
</gene>
<dbReference type="InterPro" id="IPR055685">
    <property type="entry name" value="DUF7261"/>
</dbReference>
<comment type="caution">
    <text evidence="1">The sequence shown here is derived from an EMBL/GenBank/DDBJ whole genome shotgun (WGS) entry which is preliminary data.</text>
</comment>
<name>A0A8J8C6E7_9EURY</name>
<organism evidence="1 2">
    <name type="scientific">Haloarcula limicola</name>
    <dbReference type="NCBI Taxonomy" id="1429915"/>
    <lineage>
        <taxon>Archaea</taxon>
        <taxon>Methanobacteriati</taxon>
        <taxon>Methanobacteriota</taxon>
        <taxon>Stenosarchaea group</taxon>
        <taxon>Halobacteria</taxon>
        <taxon>Halobacteriales</taxon>
        <taxon>Haloarculaceae</taxon>
        <taxon>Haloarcula</taxon>
    </lineage>
</organism>
<keyword evidence="2" id="KW-1185">Reference proteome</keyword>
<sequence length="177" mass="18919">MSERGQLVLVAATLVAVALAPIVLAYLQLGYHDDVRATADYDDPTAETVRVVERATATASSDVPGDYPWPGRNAAVMAVRGDLRPTLDRLREARVSEGTVTSITYNASAATAWRDANCPDGPNRQFGPCVADRGVVVQERTGRTHVLGIAFDVTTTTDRSETAVTVVVRPVGRQTPV</sequence>
<dbReference type="Proteomes" id="UP000766550">
    <property type="component" value="Unassembled WGS sequence"/>
</dbReference>
<evidence type="ECO:0000313" key="2">
    <source>
        <dbReference type="Proteomes" id="UP000766550"/>
    </source>
</evidence>
<accession>A0A8J8C6E7</accession>
<dbReference type="EMBL" id="JAHQXF010000001">
    <property type="protein sequence ID" value="MBV0923878.1"/>
    <property type="molecule type" value="Genomic_DNA"/>
</dbReference>
<dbReference type="OrthoDB" id="307144at2157"/>
<dbReference type="AlphaFoldDB" id="A0A8J8C6E7"/>
<dbReference type="Pfam" id="PF23922">
    <property type="entry name" value="DUF7261"/>
    <property type="match status" value="1"/>
</dbReference>
<protein>
    <submittedName>
        <fullName evidence="1">Uncharacterized protein</fullName>
    </submittedName>
</protein>